<comment type="caution">
    <text evidence="1">The sequence shown here is derived from an EMBL/GenBank/DDBJ whole genome shotgun (WGS) entry which is preliminary data.</text>
</comment>
<evidence type="ECO:0000313" key="2">
    <source>
        <dbReference type="Proteomes" id="UP000887116"/>
    </source>
</evidence>
<protein>
    <submittedName>
        <fullName evidence="1">Uncharacterized protein</fullName>
    </submittedName>
</protein>
<sequence length="75" mass="8482">MLLQRSIYRVGCQQLVFCFFSAVDRPASNISSRPPFTLDSAFPCKRFLACSRRTRFLQQDDLSANGKGAPYLFVA</sequence>
<keyword evidence="2" id="KW-1185">Reference proteome</keyword>
<reference evidence="1" key="1">
    <citation type="submission" date="2020-07" db="EMBL/GenBank/DDBJ databases">
        <title>Multicomponent nature underlies the extraordinary mechanical properties of spider dragline silk.</title>
        <authorList>
            <person name="Kono N."/>
            <person name="Nakamura H."/>
            <person name="Mori M."/>
            <person name="Yoshida Y."/>
            <person name="Ohtoshi R."/>
            <person name="Malay A.D."/>
            <person name="Moran D.A.P."/>
            <person name="Tomita M."/>
            <person name="Numata K."/>
            <person name="Arakawa K."/>
        </authorList>
    </citation>
    <scope>NUCLEOTIDE SEQUENCE</scope>
</reference>
<gene>
    <name evidence="1" type="ORF">TNCT_19281</name>
</gene>
<dbReference type="AlphaFoldDB" id="A0A8X6JMJ8"/>
<proteinExistence type="predicted"/>
<accession>A0A8X6JMJ8</accession>
<name>A0A8X6JMJ8_TRICU</name>
<organism evidence="1 2">
    <name type="scientific">Trichonephila clavata</name>
    <name type="common">Joro spider</name>
    <name type="synonym">Nephila clavata</name>
    <dbReference type="NCBI Taxonomy" id="2740835"/>
    <lineage>
        <taxon>Eukaryota</taxon>
        <taxon>Metazoa</taxon>
        <taxon>Ecdysozoa</taxon>
        <taxon>Arthropoda</taxon>
        <taxon>Chelicerata</taxon>
        <taxon>Arachnida</taxon>
        <taxon>Araneae</taxon>
        <taxon>Araneomorphae</taxon>
        <taxon>Entelegynae</taxon>
        <taxon>Araneoidea</taxon>
        <taxon>Nephilidae</taxon>
        <taxon>Trichonephila</taxon>
    </lineage>
</organism>
<dbReference type="Proteomes" id="UP000887116">
    <property type="component" value="Unassembled WGS sequence"/>
</dbReference>
<evidence type="ECO:0000313" key="1">
    <source>
        <dbReference type="EMBL" id="GFR31478.1"/>
    </source>
</evidence>
<dbReference type="EMBL" id="BMAO01019584">
    <property type="protein sequence ID" value="GFR31478.1"/>
    <property type="molecule type" value="Genomic_DNA"/>
</dbReference>